<sequence length="136" mass="14716">MAPNTSSSNPYFSSSSLHPPPYPALILLAILAVFLAASWRSSYESAREAAGAHLGWALLATPVALIFLARLVSSVENAEEWVFGTPLERQRRSHLRGRPGREGGGWGTSPWAVGAAILVLLLLVQFQSSFHDAWFG</sequence>
<dbReference type="PANTHER" id="PTHR33306">
    <property type="entry name" value="EXPRESSED PROTEIN-RELATED-RELATED"/>
    <property type="match status" value="1"/>
</dbReference>
<feature type="transmembrane region" description="Helical" evidence="1">
    <location>
        <begin position="51"/>
        <end position="72"/>
    </location>
</feature>
<dbReference type="Proteomes" id="UP000594263">
    <property type="component" value="Unplaced"/>
</dbReference>
<dbReference type="Gramene" id="Kaladp0055s0210.1.v1.1">
    <property type="protein sequence ID" value="Kaladp0055s0210.1.v1.1.CDS.1"/>
    <property type="gene ID" value="Kaladp0055s0210.v1.1"/>
</dbReference>
<feature type="transmembrane region" description="Helical" evidence="1">
    <location>
        <begin position="20"/>
        <end position="39"/>
    </location>
</feature>
<evidence type="ECO:0000256" key="1">
    <source>
        <dbReference type="SAM" id="Phobius"/>
    </source>
</evidence>
<keyword evidence="1" id="KW-1133">Transmembrane helix</keyword>
<keyword evidence="1" id="KW-0812">Transmembrane</keyword>
<evidence type="ECO:0000313" key="2">
    <source>
        <dbReference type="EnsemblPlants" id="Kaladp0055s0210.1.v1.1.CDS.1"/>
    </source>
</evidence>
<dbReference type="OMA" id="FLGMSWY"/>
<proteinExistence type="predicted"/>
<protein>
    <submittedName>
        <fullName evidence="2">Uncharacterized protein</fullName>
    </submittedName>
</protein>
<organism evidence="2 3">
    <name type="scientific">Kalanchoe fedtschenkoi</name>
    <name type="common">Lavender scallops</name>
    <name type="synonym">South American air plant</name>
    <dbReference type="NCBI Taxonomy" id="63787"/>
    <lineage>
        <taxon>Eukaryota</taxon>
        <taxon>Viridiplantae</taxon>
        <taxon>Streptophyta</taxon>
        <taxon>Embryophyta</taxon>
        <taxon>Tracheophyta</taxon>
        <taxon>Spermatophyta</taxon>
        <taxon>Magnoliopsida</taxon>
        <taxon>eudicotyledons</taxon>
        <taxon>Gunneridae</taxon>
        <taxon>Pentapetalae</taxon>
        <taxon>Saxifragales</taxon>
        <taxon>Crassulaceae</taxon>
        <taxon>Kalanchoe</taxon>
    </lineage>
</organism>
<dbReference type="AlphaFoldDB" id="A0A7N0U5U8"/>
<evidence type="ECO:0000313" key="3">
    <source>
        <dbReference type="Proteomes" id="UP000594263"/>
    </source>
</evidence>
<reference evidence="2" key="1">
    <citation type="submission" date="2021-01" db="UniProtKB">
        <authorList>
            <consortium name="EnsemblPlants"/>
        </authorList>
    </citation>
    <scope>IDENTIFICATION</scope>
</reference>
<keyword evidence="3" id="KW-1185">Reference proteome</keyword>
<name>A0A7N0U5U8_KALFE</name>
<dbReference type="PANTHER" id="PTHR33306:SF7">
    <property type="entry name" value="EXPRESSED PROTEIN"/>
    <property type="match status" value="1"/>
</dbReference>
<accession>A0A7N0U5U8</accession>
<dbReference type="EnsemblPlants" id="Kaladp0055s0210.1.v1.1">
    <property type="protein sequence ID" value="Kaladp0055s0210.1.v1.1.CDS.1"/>
    <property type="gene ID" value="Kaladp0055s0210.v1.1"/>
</dbReference>
<keyword evidence="1" id="KW-0472">Membrane</keyword>
<feature type="transmembrane region" description="Helical" evidence="1">
    <location>
        <begin position="108"/>
        <end position="126"/>
    </location>
</feature>